<name>A0AAJ8JZY7_9TREE</name>
<proteinExistence type="predicted"/>
<keyword evidence="4" id="KW-1185">Reference proteome</keyword>
<evidence type="ECO:0000313" key="4">
    <source>
        <dbReference type="Proteomes" id="UP000092730"/>
    </source>
</evidence>
<dbReference type="InterPro" id="IPR009057">
    <property type="entry name" value="Homeodomain-like_sf"/>
</dbReference>
<protein>
    <recommendedName>
        <fullName evidence="2">Myb-like domain-containing protein</fullName>
    </recommendedName>
</protein>
<dbReference type="Gene3D" id="1.10.10.60">
    <property type="entry name" value="Homeodomain-like"/>
    <property type="match status" value="1"/>
</dbReference>
<dbReference type="GeneID" id="30208109"/>
<dbReference type="KEGG" id="kbi:30208109"/>
<reference evidence="3" key="1">
    <citation type="submission" date="2013-07" db="EMBL/GenBank/DDBJ databases">
        <authorList>
            <consortium name="The Broad Institute Genome Sequencing Platform"/>
            <person name="Cuomo C."/>
            <person name="Litvintseva A."/>
            <person name="Chen Y."/>
            <person name="Heitman J."/>
            <person name="Sun S."/>
            <person name="Springer D."/>
            <person name="Dromer F."/>
            <person name="Young S.K."/>
            <person name="Zeng Q."/>
            <person name="Gargeya S."/>
            <person name="Fitzgerald M."/>
            <person name="Abouelleil A."/>
            <person name="Alvarado L."/>
            <person name="Berlin A.M."/>
            <person name="Chapman S.B."/>
            <person name="Dewar J."/>
            <person name="Goldberg J."/>
            <person name="Griggs A."/>
            <person name="Gujja S."/>
            <person name="Hansen M."/>
            <person name="Howarth C."/>
            <person name="Imamovic A."/>
            <person name="Larimer J."/>
            <person name="McCowan C."/>
            <person name="Murphy C."/>
            <person name="Pearson M."/>
            <person name="Priest M."/>
            <person name="Roberts A."/>
            <person name="Saif S."/>
            <person name="Shea T."/>
            <person name="Sykes S."/>
            <person name="Wortman J."/>
            <person name="Nusbaum C."/>
            <person name="Birren B."/>
        </authorList>
    </citation>
    <scope>NUCLEOTIDE SEQUENCE</scope>
    <source>
        <strain evidence="3">CBS 10118</strain>
    </source>
</reference>
<dbReference type="PROSITE" id="PS50090">
    <property type="entry name" value="MYB_LIKE"/>
    <property type="match status" value="1"/>
</dbReference>
<dbReference type="InterPro" id="IPR001005">
    <property type="entry name" value="SANT/Myb"/>
</dbReference>
<feature type="domain" description="Myb-like" evidence="2">
    <location>
        <begin position="25"/>
        <end position="73"/>
    </location>
</feature>
<accession>A0AAJ8JZY7</accession>
<sequence>MPADRTKPSTPTKTKTKAMDRPSDPSSPSKTGWSMGDKALLFEHVIQHGQNDWDKAVPGKTWKQAREQWKKTLLPQIRKQCGFLG</sequence>
<gene>
    <name evidence="3" type="ORF">I302_100338</name>
</gene>
<dbReference type="Proteomes" id="UP000092730">
    <property type="component" value="Chromosome 1"/>
</dbReference>
<dbReference type="CDD" id="cd00167">
    <property type="entry name" value="SANT"/>
    <property type="match status" value="1"/>
</dbReference>
<evidence type="ECO:0000256" key="1">
    <source>
        <dbReference type="SAM" id="MobiDB-lite"/>
    </source>
</evidence>
<evidence type="ECO:0000259" key="2">
    <source>
        <dbReference type="PROSITE" id="PS50090"/>
    </source>
</evidence>
<reference evidence="3" key="2">
    <citation type="submission" date="2024-02" db="EMBL/GenBank/DDBJ databases">
        <title>Comparative genomics of Cryptococcus and Kwoniella reveals pathogenesis evolution and contrasting modes of karyotype evolution via chromosome fusion or intercentromeric recombination.</title>
        <authorList>
            <person name="Coelho M.A."/>
            <person name="David-Palma M."/>
            <person name="Shea T."/>
            <person name="Bowers K."/>
            <person name="McGinley-Smith S."/>
            <person name="Mohammad A.W."/>
            <person name="Gnirke A."/>
            <person name="Yurkov A.M."/>
            <person name="Nowrousian M."/>
            <person name="Sun S."/>
            <person name="Cuomo C.A."/>
            <person name="Heitman J."/>
        </authorList>
    </citation>
    <scope>NUCLEOTIDE SEQUENCE</scope>
    <source>
        <strain evidence="3">CBS 10118</strain>
    </source>
</reference>
<feature type="region of interest" description="Disordered" evidence="1">
    <location>
        <begin position="1"/>
        <end position="34"/>
    </location>
</feature>
<dbReference type="AlphaFoldDB" id="A0AAJ8JZY7"/>
<dbReference type="EMBL" id="CP144541">
    <property type="protein sequence ID" value="WVW78384.1"/>
    <property type="molecule type" value="Genomic_DNA"/>
</dbReference>
<dbReference type="SUPFAM" id="SSF46689">
    <property type="entry name" value="Homeodomain-like"/>
    <property type="match status" value="1"/>
</dbReference>
<dbReference type="RefSeq" id="XP_019047103.2">
    <property type="nucleotide sequence ID" value="XM_019190355.2"/>
</dbReference>
<organism evidence="3 4">
    <name type="scientific">Kwoniella bestiolae CBS 10118</name>
    <dbReference type="NCBI Taxonomy" id="1296100"/>
    <lineage>
        <taxon>Eukaryota</taxon>
        <taxon>Fungi</taxon>
        <taxon>Dikarya</taxon>
        <taxon>Basidiomycota</taxon>
        <taxon>Agaricomycotina</taxon>
        <taxon>Tremellomycetes</taxon>
        <taxon>Tremellales</taxon>
        <taxon>Cryptococcaceae</taxon>
        <taxon>Kwoniella</taxon>
    </lineage>
</organism>
<evidence type="ECO:0000313" key="3">
    <source>
        <dbReference type="EMBL" id="WVW78384.1"/>
    </source>
</evidence>